<dbReference type="InParanoid" id="U2FF38"/>
<reference evidence="1 2" key="2">
    <citation type="journal article" date="2013" name="PLoS ONE">
        <title>INDIGO - INtegrated Data Warehouse of MIcrobial GenOmes with Examples from the Red Sea Extremophiles.</title>
        <authorList>
            <person name="Alam I."/>
            <person name="Antunes A."/>
            <person name="Kamau A.A."/>
            <person name="Ba Alawi W."/>
            <person name="Kalkatawi M."/>
            <person name="Stingl U."/>
            <person name="Bajic V.B."/>
        </authorList>
    </citation>
    <scope>NUCLEOTIDE SEQUENCE [LARGE SCALE GENOMIC DNA]</scope>
    <source>
        <strain evidence="1 2">SSD-17B</strain>
    </source>
</reference>
<evidence type="ECO:0000313" key="1">
    <source>
        <dbReference type="EMBL" id="ERJ11520.1"/>
    </source>
</evidence>
<comment type="caution">
    <text evidence="1">The sequence shown here is derived from an EMBL/GenBank/DDBJ whole genome shotgun (WGS) entry which is preliminary data.</text>
</comment>
<dbReference type="EMBL" id="AFNU02000010">
    <property type="protein sequence ID" value="ERJ11520.1"/>
    <property type="molecule type" value="Genomic_DNA"/>
</dbReference>
<evidence type="ECO:0000313" key="2">
    <source>
        <dbReference type="Proteomes" id="UP000005707"/>
    </source>
</evidence>
<name>U2FF38_9MOLU</name>
<dbReference type="AlphaFoldDB" id="U2FF38"/>
<protein>
    <submittedName>
        <fullName evidence="1">Uncharacterized protein</fullName>
    </submittedName>
</protein>
<proteinExistence type="predicted"/>
<sequence>MYKSKNEFIYQEESSSQDHDEAFNDFDFISNYSQHTPDRDIQATDNKLPHHYKTSRHKKCKLVMNR</sequence>
<dbReference type="RefSeq" id="WP_021031148.1">
    <property type="nucleotide sequence ID" value="NZ_AFNU02000010.1"/>
</dbReference>
<organism evidence="1 2">
    <name type="scientific">Haloplasma contractile SSD-17B</name>
    <dbReference type="NCBI Taxonomy" id="1033810"/>
    <lineage>
        <taxon>Bacteria</taxon>
        <taxon>Bacillati</taxon>
        <taxon>Mycoplasmatota</taxon>
        <taxon>Mollicutes</taxon>
        <taxon>Haloplasmatales</taxon>
        <taxon>Haloplasmataceae</taxon>
        <taxon>Haloplasma</taxon>
    </lineage>
</organism>
<gene>
    <name evidence="1" type="ORF">HLPCO_002432</name>
</gene>
<keyword evidence="2" id="KW-1185">Reference proteome</keyword>
<reference evidence="1 2" key="1">
    <citation type="journal article" date="2011" name="J. Bacteriol.">
        <title>Genome sequence of Haloplasma contractile, an unusual contractile bacterium from a deep-sea anoxic brine lake.</title>
        <authorList>
            <person name="Antunes A."/>
            <person name="Alam I."/>
            <person name="El Dorry H."/>
            <person name="Siam R."/>
            <person name="Robertson A."/>
            <person name="Bajic V.B."/>
            <person name="Stingl U."/>
        </authorList>
    </citation>
    <scope>NUCLEOTIDE SEQUENCE [LARGE SCALE GENOMIC DNA]</scope>
    <source>
        <strain evidence="1 2">SSD-17B</strain>
    </source>
</reference>
<accession>U2FF38</accession>
<dbReference type="Proteomes" id="UP000005707">
    <property type="component" value="Unassembled WGS sequence"/>
</dbReference>
<dbReference type="STRING" id="1033810.HLPCO_002432"/>